<evidence type="ECO:0000256" key="2">
    <source>
        <dbReference type="ARBA" id="ARBA00009592"/>
    </source>
</evidence>
<keyword evidence="8 11" id="KW-0472">Membrane</keyword>
<gene>
    <name evidence="12" type="ORF">FSB_LOCUS20710</name>
</gene>
<keyword evidence="5 11" id="KW-0812">Transmembrane</keyword>
<evidence type="ECO:0000256" key="10">
    <source>
        <dbReference type="ARBA" id="ARBA00023180"/>
    </source>
</evidence>
<dbReference type="FunFam" id="3.80.10.10:FF:000111">
    <property type="entry name" value="LRR receptor-like serine/threonine-protein kinase ERECTA"/>
    <property type="match status" value="1"/>
</dbReference>
<dbReference type="AlphaFoldDB" id="A0A2N9FZX0"/>
<dbReference type="SUPFAM" id="SSF52058">
    <property type="entry name" value="L domain-like"/>
    <property type="match status" value="1"/>
</dbReference>
<keyword evidence="4" id="KW-0433">Leucine-rich repeat</keyword>
<evidence type="ECO:0000256" key="7">
    <source>
        <dbReference type="ARBA" id="ARBA00022989"/>
    </source>
</evidence>
<dbReference type="GO" id="GO:0005886">
    <property type="term" value="C:plasma membrane"/>
    <property type="evidence" value="ECO:0007669"/>
    <property type="project" value="UniProtKB-SubCell"/>
</dbReference>
<dbReference type="EMBL" id="OIVN01001336">
    <property type="protein sequence ID" value="SPC92828.1"/>
    <property type="molecule type" value="Genomic_DNA"/>
</dbReference>
<dbReference type="Pfam" id="PF13855">
    <property type="entry name" value="LRR_8"/>
    <property type="match status" value="1"/>
</dbReference>
<keyword evidence="7 11" id="KW-1133">Transmembrane helix</keyword>
<keyword evidence="9" id="KW-0675">Receptor</keyword>
<evidence type="ECO:0000256" key="9">
    <source>
        <dbReference type="ARBA" id="ARBA00023170"/>
    </source>
</evidence>
<evidence type="ECO:0000256" key="8">
    <source>
        <dbReference type="ARBA" id="ARBA00023136"/>
    </source>
</evidence>
<feature type="transmembrane region" description="Helical" evidence="11">
    <location>
        <begin position="240"/>
        <end position="261"/>
    </location>
</feature>
<comment type="subcellular location">
    <subcellularLocation>
        <location evidence="1">Cell membrane</location>
        <topology evidence="1">Single-pass type I membrane protein</topology>
    </subcellularLocation>
</comment>
<evidence type="ECO:0000256" key="5">
    <source>
        <dbReference type="ARBA" id="ARBA00022692"/>
    </source>
</evidence>
<evidence type="ECO:0000313" key="12">
    <source>
        <dbReference type="EMBL" id="SPC92828.1"/>
    </source>
</evidence>
<evidence type="ECO:0000256" key="4">
    <source>
        <dbReference type="ARBA" id="ARBA00022614"/>
    </source>
</evidence>
<evidence type="ECO:0000256" key="1">
    <source>
        <dbReference type="ARBA" id="ARBA00004251"/>
    </source>
</evidence>
<keyword evidence="6" id="KW-0677">Repeat</keyword>
<protein>
    <submittedName>
        <fullName evidence="12">Uncharacterized protein</fullName>
    </submittedName>
</protein>
<organism evidence="12">
    <name type="scientific">Fagus sylvatica</name>
    <name type="common">Beechnut</name>
    <dbReference type="NCBI Taxonomy" id="28930"/>
    <lineage>
        <taxon>Eukaryota</taxon>
        <taxon>Viridiplantae</taxon>
        <taxon>Streptophyta</taxon>
        <taxon>Embryophyta</taxon>
        <taxon>Tracheophyta</taxon>
        <taxon>Spermatophyta</taxon>
        <taxon>Magnoliopsida</taxon>
        <taxon>eudicotyledons</taxon>
        <taxon>Gunneridae</taxon>
        <taxon>Pentapetalae</taxon>
        <taxon>rosids</taxon>
        <taxon>fabids</taxon>
        <taxon>Fagales</taxon>
        <taxon>Fagaceae</taxon>
        <taxon>Fagus</taxon>
    </lineage>
</organism>
<dbReference type="PRINTS" id="PR00019">
    <property type="entry name" value="LEURICHRPT"/>
</dbReference>
<dbReference type="InterPro" id="IPR001611">
    <property type="entry name" value="Leu-rich_rpt"/>
</dbReference>
<evidence type="ECO:0000256" key="6">
    <source>
        <dbReference type="ARBA" id="ARBA00022737"/>
    </source>
</evidence>
<accession>A0A2N9FZX0</accession>
<keyword evidence="3" id="KW-1003">Cell membrane</keyword>
<reference evidence="12" key="1">
    <citation type="submission" date="2018-02" db="EMBL/GenBank/DDBJ databases">
        <authorList>
            <person name="Cohen D.B."/>
            <person name="Kent A.D."/>
        </authorList>
    </citation>
    <scope>NUCLEOTIDE SEQUENCE</scope>
</reference>
<name>A0A2N9FZX0_FAGSY</name>
<dbReference type="Gene3D" id="3.80.10.10">
    <property type="entry name" value="Ribonuclease Inhibitor"/>
    <property type="match status" value="1"/>
</dbReference>
<sequence length="277" mass="31131">MEGSNLKVMDVSYNQLEGQVLPSDTFTGKLPSEHIQSWNFMKVAHLTYGKGNIYNVTFMIASIKTTSRYFIWTGYYAFSIEMTYKGIKGTYETISEIVVIIDLSSNRFEGQISEIIGNLKGLLLLNLSNNILTGYIPSSLGNLKELESLDLSQNKLSGEIPQQLLQLTFLEFFNVSYNHLKGPIPQGQQFSTFQNDSYLGNTGLCGTPLTKKCKISERSTQPPPISKQGEFSKFPSKSDWVVIMMGYGSGLIIGFVIGHNLTIRKLERFVKNFGRRQ</sequence>
<comment type="similarity">
    <text evidence="2">Belongs to the RLP family.</text>
</comment>
<dbReference type="PANTHER" id="PTHR27004">
    <property type="entry name" value="RECEPTOR-LIKE PROTEIN 12 ISOFORM X1"/>
    <property type="match status" value="1"/>
</dbReference>
<dbReference type="InterPro" id="IPR032675">
    <property type="entry name" value="LRR_dom_sf"/>
</dbReference>
<proteinExistence type="inferred from homology"/>
<dbReference type="PANTHER" id="PTHR27004:SF460">
    <property type="entry name" value="RECEPTOR-LIKE PROTEIN 33"/>
    <property type="match status" value="1"/>
</dbReference>
<evidence type="ECO:0000256" key="3">
    <source>
        <dbReference type="ARBA" id="ARBA00022475"/>
    </source>
</evidence>
<evidence type="ECO:0000256" key="11">
    <source>
        <dbReference type="SAM" id="Phobius"/>
    </source>
</evidence>
<keyword evidence="10" id="KW-0325">Glycoprotein</keyword>